<evidence type="ECO:0000313" key="3">
    <source>
        <dbReference type="Proteomes" id="UP000175968"/>
    </source>
</evidence>
<organism evidence="2 3">
    <name type="scientific">Flavobacterium gilvum</name>
    <dbReference type="NCBI Taxonomy" id="1492737"/>
    <lineage>
        <taxon>Bacteria</taxon>
        <taxon>Pseudomonadati</taxon>
        <taxon>Bacteroidota</taxon>
        <taxon>Flavobacteriia</taxon>
        <taxon>Flavobacteriales</taxon>
        <taxon>Flavobacteriaceae</taxon>
        <taxon>Flavobacterium</taxon>
    </lineage>
</organism>
<dbReference type="KEGG" id="fgl:EM308_02765"/>
<proteinExistence type="predicted"/>
<keyword evidence="3" id="KW-1185">Reference proteome</keyword>
<reference evidence="2 3" key="1">
    <citation type="submission" date="2016-10" db="EMBL/GenBank/DDBJ databases">
        <title>Flavobacterium gilvum sp. nov., isolated from stream water.</title>
        <authorList>
            <person name="Shin S.-K."/>
            <person name="Cho Y.-J."/>
            <person name="Yi H."/>
        </authorList>
    </citation>
    <scope>NUCLEOTIDE SEQUENCE [LARGE SCALE GENOMIC DNA]</scope>
    <source>
        <strain evidence="2 3">EM1308</strain>
    </source>
</reference>
<dbReference type="EMBL" id="CP017479">
    <property type="protein sequence ID" value="AOW08504.1"/>
    <property type="molecule type" value="Genomic_DNA"/>
</dbReference>
<sequence length="137" mass="15959">MFENIDELIEINLKLLNMSKSQFMMRINFKDEFGFNLKNSKLFAEILEHKGLIVLEKNQGFRCDLTEAGRQIFLSGGWIKYKQTIESLAKYNDMATMDSHVKKMEKSFIKKITVAGIIVLLLCFFITLLTVEIFIIH</sequence>
<protein>
    <submittedName>
        <fullName evidence="2">Uncharacterized protein</fullName>
    </submittedName>
</protein>
<dbReference type="Proteomes" id="UP000175968">
    <property type="component" value="Chromosome"/>
</dbReference>
<dbReference type="AlphaFoldDB" id="A0AAC9N5L5"/>
<evidence type="ECO:0000313" key="2">
    <source>
        <dbReference type="EMBL" id="AOW08504.1"/>
    </source>
</evidence>
<keyword evidence="1" id="KW-0812">Transmembrane</keyword>
<feature type="transmembrane region" description="Helical" evidence="1">
    <location>
        <begin position="112"/>
        <end position="136"/>
    </location>
</feature>
<gene>
    <name evidence="2" type="ORF">EM308_02765</name>
</gene>
<keyword evidence="1" id="KW-1133">Transmembrane helix</keyword>
<keyword evidence="1" id="KW-0472">Membrane</keyword>
<dbReference type="RefSeq" id="WP_035639784.1">
    <property type="nucleotide sequence ID" value="NZ_CP017479.1"/>
</dbReference>
<evidence type="ECO:0000256" key="1">
    <source>
        <dbReference type="SAM" id="Phobius"/>
    </source>
</evidence>
<accession>A0AAC9N5L5</accession>
<name>A0AAC9N5L5_9FLAO</name>